<proteinExistence type="predicted"/>
<feature type="compositionally biased region" description="Basic and acidic residues" evidence="9">
    <location>
        <begin position="563"/>
        <end position="572"/>
    </location>
</feature>
<evidence type="ECO:0000313" key="14">
    <source>
        <dbReference type="Proteomes" id="UP000036097"/>
    </source>
</evidence>
<dbReference type="GO" id="GO:0000724">
    <property type="term" value="P:double-strand break repair via homologous recombination"/>
    <property type="evidence" value="ECO:0007669"/>
    <property type="project" value="TreeGrafter"/>
</dbReference>
<feature type="domain" description="Helicase HerA central" evidence="11">
    <location>
        <begin position="627"/>
        <end position="838"/>
    </location>
</feature>
<keyword evidence="1" id="KW-0547">Nucleotide-binding</keyword>
<feature type="region of interest" description="Disordered" evidence="9">
    <location>
        <begin position="538"/>
        <end position="579"/>
    </location>
</feature>
<dbReference type="STRING" id="1195763.ABT56_19150"/>
<dbReference type="GO" id="GO:0005524">
    <property type="term" value="F:ATP binding"/>
    <property type="evidence" value="ECO:0007669"/>
    <property type="project" value="UniProtKB-KW"/>
</dbReference>
<dbReference type="Gene3D" id="3.40.50.300">
    <property type="entry name" value="P-loop containing nucleotide triphosphate hydrolases"/>
    <property type="match status" value="4"/>
</dbReference>
<sequence length="980" mass="110884">MEISIHGYPATDEQLSGYELFEQGRNLKIEAKAGAGKTTFFEIIDKYSSGRKGLYLCFNRDLAEEARAKFSGNIDVGTAHSFAYKAICKINQSAWKRKLSPFITDKDVITYSKIGDIKKKVSFSQKLLIYGIKAIITNFLNSASKQLGEVHVSKKIHYVYDQHSSRGKTKPSEKELFIELILHHGKLLLEQMMDIDSACAATQNVYLKIWQLQEPILDYDFIMFDEAQDANPVLLSIVLQQKCQQVIVGDRYQSIYQFNGAVNALSLVPYKSTQLSNSFRYGPRIANLARGTLSPLDSNVEIHGLGFDTEIHKASNYNLGHSMMLIARTNGHLLEILSNLQNSGVTIHLSCRDPKSSIRLIESLLRLREGDRTHLPKAINHFNNWNQIIDSDDCDSETMRMVKIIDNDPEAGKRLINAIEKSISIDPQNADIILTTAHRSKGLESDCVYICQDFEAIISAYTEGKSLDQEELHLFYVALTRAKKHLILSDMLYDAIENKRPFKVIKTPIEHYLTDNLIAHSDSEMARPIIKKDNTCERVKKTESEQAAEAAEKPVTGTKRKQHIDAEGKADKSPTGATGAELDKLLDKDVPLDIAKQNATHELGRIAVKIGHDKTHNLPQYWMPTNTRKFFNPNTAILGTMGTGKTQLVKAMLLQLYQQRQFNGDREFGLLIFDYKDDYTDQEFVTATNAKVFDLVHIPINPLAIFAKKPLGTVHTASTFTSSLVKAFGLGTKQESLLKKCIAQAYETRGIHKMDISSYDLPAPTISDVYEVFSMIEKVPMDSLYSAMNDLNEYEVFCPDGEKCEPLLDLLRGNIIVIKLSGYDPSLQNLVVSLLLDQFYSQMHLYGKPRPDGDYRSLTNMILVDEADNFMRCEFPSLLKILKEGREFGVGVMLSTQGADHFKTTNCNYSDYMLAWIIHKLNNPVSKDVATLFNLDKKEDINRMCQRLRTLEKHHSLFIDTSKNIVYQESSAFWKFIKNS</sequence>
<dbReference type="GO" id="GO:0043138">
    <property type="term" value="F:3'-5' DNA helicase activity"/>
    <property type="evidence" value="ECO:0007669"/>
    <property type="project" value="UniProtKB-EC"/>
</dbReference>
<dbReference type="InterPro" id="IPR027417">
    <property type="entry name" value="P-loop_NTPase"/>
</dbReference>
<dbReference type="InterPro" id="IPR014017">
    <property type="entry name" value="DNA_helicase_UvrD-like_C"/>
</dbReference>
<evidence type="ECO:0000256" key="3">
    <source>
        <dbReference type="ARBA" id="ARBA00022806"/>
    </source>
</evidence>
<evidence type="ECO:0000259" key="10">
    <source>
        <dbReference type="Pfam" id="PF00580"/>
    </source>
</evidence>
<dbReference type="PANTHER" id="PTHR11070">
    <property type="entry name" value="UVRD / RECB / PCRA DNA HELICASE FAMILY MEMBER"/>
    <property type="match status" value="1"/>
</dbReference>
<evidence type="ECO:0000259" key="11">
    <source>
        <dbReference type="Pfam" id="PF01935"/>
    </source>
</evidence>
<dbReference type="Pfam" id="PF13361">
    <property type="entry name" value="UvrD_C"/>
    <property type="match status" value="1"/>
</dbReference>
<accession>A0A0J1GV97</accession>
<dbReference type="Pfam" id="PF01935">
    <property type="entry name" value="DUF87"/>
    <property type="match status" value="1"/>
</dbReference>
<organism evidence="13 14">
    <name type="scientific">Photobacterium aquae</name>
    <dbReference type="NCBI Taxonomy" id="1195763"/>
    <lineage>
        <taxon>Bacteria</taxon>
        <taxon>Pseudomonadati</taxon>
        <taxon>Pseudomonadota</taxon>
        <taxon>Gammaproteobacteria</taxon>
        <taxon>Vibrionales</taxon>
        <taxon>Vibrionaceae</taxon>
        <taxon>Photobacterium</taxon>
    </lineage>
</organism>
<dbReference type="EC" id="5.6.2.4" evidence="7"/>
<gene>
    <name evidence="13" type="ORF">ABT56_19150</name>
</gene>
<evidence type="ECO:0000256" key="8">
    <source>
        <dbReference type="ARBA" id="ARBA00048988"/>
    </source>
</evidence>
<feature type="domain" description="UvrD-like helicase ATP-binding" evidence="10">
    <location>
        <begin position="23"/>
        <end position="263"/>
    </location>
</feature>
<dbReference type="GO" id="GO:0016887">
    <property type="term" value="F:ATP hydrolysis activity"/>
    <property type="evidence" value="ECO:0007669"/>
    <property type="project" value="RHEA"/>
</dbReference>
<protein>
    <recommendedName>
        <fullName evidence="7">DNA 3'-5' helicase</fullName>
        <ecNumber evidence="7">5.6.2.4</ecNumber>
    </recommendedName>
</protein>
<dbReference type="InterPro" id="IPR002789">
    <property type="entry name" value="HerA_central"/>
</dbReference>
<dbReference type="GO" id="GO:0003677">
    <property type="term" value="F:DNA binding"/>
    <property type="evidence" value="ECO:0007669"/>
    <property type="project" value="InterPro"/>
</dbReference>
<keyword evidence="4" id="KW-0067">ATP-binding</keyword>
<evidence type="ECO:0000256" key="5">
    <source>
        <dbReference type="ARBA" id="ARBA00023235"/>
    </source>
</evidence>
<dbReference type="Proteomes" id="UP000036097">
    <property type="component" value="Unassembled WGS sequence"/>
</dbReference>
<dbReference type="GO" id="GO:0031297">
    <property type="term" value="P:replication fork processing"/>
    <property type="evidence" value="ECO:0007669"/>
    <property type="project" value="TreeGrafter"/>
</dbReference>
<name>A0A0J1GV97_9GAMM</name>
<feature type="domain" description="UvrD-like helicase C-terminal" evidence="12">
    <location>
        <begin position="403"/>
        <end position="489"/>
    </location>
</feature>
<evidence type="ECO:0000256" key="1">
    <source>
        <dbReference type="ARBA" id="ARBA00022741"/>
    </source>
</evidence>
<reference evidence="13 14" key="1">
    <citation type="submission" date="2015-05" db="EMBL/GenBank/DDBJ databases">
        <title>Photobacterium galathea sp. nov.</title>
        <authorList>
            <person name="Machado H."/>
            <person name="Gram L."/>
        </authorList>
    </citation>
    <scope>NUCLEOTIDE SEQUENCE [LARGE SCALE GENOMIC DNA]</scope>
    <source>
        <strain evidence="13 14">CGMCC 1.12159</strain>
    </source>
</reference>
<dbReference type="PANTHER" id="PTHR11070:SF30">
    <property type="entry name" value="F-BOX DNA HELICASE 1"/>
    <property type="match status" value="1"/>
</dbReference>
<keyword evidence="2" id="KW-0378">Hydrolase</keyword>
<comment type="catalytic activity">
    <reaction evidence="8">
        <text>ATP + H2O = ADP + phosphate + H(+)</text>
        <dbReference type="Rhea" id="RHEA:13065"/>
        <dbReference type="ChEBI" id="CHEBI:15377"/>
        <dbReference type="ChEBI" id="CHEBI:15378"/>
        <dbReference type="ChEBI" id="CHEBI:30616"/>
        <dbReference type="ChEBI" id="CHEBI:43474"/>
        <dbReference type="ChEBI" id="CHEBI:456216"/>
        <dbReference type="EC" id="5.6.2.4"/>
    </reaction>
</comment>
<dbReference type="PATRIC" id="fig|1195763.3.peg.4095"/>
<dbReference type="EMBL" id="LDOT01000032">
    <property type="protein sequence ID" value="KLV03546.1"/>
    <property type="molecule type" value="Genomic_DNA"/>
</dbReference>
<keyword evidence="14" id="KW-1185">Reference proteome</keyword>
<dbReference type="InterPro" id="IPR000212">
    <property type="entry name" value="DNA_helicase_UvrD/REP"/>
</dbReference>
<keyword evidence="3" id="KW-0347">Helicase</keyword>
<evidence type="ECO:0000256" key="6">
    <source>
        <dbReference type="ARBA" id="ARBA00034617"/>
    </source>
</evidence>
<evidence type="ECO:0000256" key="4">
    <source>
        <dbReference type="ARBA" id="ARBA00022840"/>
    </source>
</evidence>
<evidence type="ECO:0000256" key="9">
    <source>
        <dbReference type="SAM" id="MobiDB-lite"/>
    </source>
</evidence>
<evidence type="ECO:0000259" key="12">
    <source>
        <dbReference type="Pfam" id="PF13361"/>
    </source>
</evidence>
<keyword evidence="5" id="KW-0413">Isomerase</keyword>
<comment type="catalytic activity">
    <reaction evidence="6">
        <text>Couples ATP hydrolysis with the unwinding of duplex DNA by translocating in the 3'-5' direction.</text>
        <dbReference type="EC" id="5.6.2.4"/>
    </reaction>
</comment>
<dbReference type="AlphaFoldDB" id="A0A0J1GV97"/>
<comment type="caution">
    <text evidence="13">The sequence shown here is derived from an EMBL/GenBank/DDBJ whole genome shotgun (WGS) entry which is preliminary data.</text>
</comment>
<dbReference type="SUPFAM" id="SSF52540">
    <property type="entry name" value="P-loop containing nucleoside triphosphate hydrolases"/>
    <property type="match status" value="2"/>
</dbReference>
<dbReference type="RefSeq" id="WP_047880507.1">
    <property type="nucleotide sequence ID" value="NZ_LDOT01000032.1"/>
</dbReference>
<dbReference type="Pfam" id="PF00580">
    <property type="entry name" value="UvrD-helicase"/>
    <property type="match status" value="1"/>
</dbReference>
<evidence type="ECO:0000256" key="2">
    <source>
        <dbReference type="ARBA" id="ARBA00022801"/>
    </source>
</evidence>
<dbReference type="InterPro" id="IPR014016">
    <property type="entry name" value="UvrD-like_ATP-bd"/>
</dbReference>
<evidence type="ECO:0000313" key="13">
    <source>
        <dbReference type="EMBL" id="KLV03546.1"/>
    </source>
</evidence>
<evidence type="ECO:0000256" key="7">
    <source>
        <dbReference type="ARBA" id="ARBA00034808"/>
    </source>
</evidence>